<dbReference type="InterPro" id="IPR001205">
    <property type="entry name" value="RNA-dir_pol_C"/>
</dbReference>
<feature type="transmembrane region" description="Helical" evidence="20">
    <location>
        <begin position="435"/>
        <end position="463"/>
    </location>
</feature>
<evidence type="ECO:0000256" key="10">
    <source>
        <dbReference type="ARBA" id="ARBA00022695"/>
    </source>
</evidence>
<comment type="subcellular location">
    <subcellularLocation>
        <location evidence="1">Host cytoplasm</location>
    </subcellularLocation>
    <subcellularLocation>
        <location evidence="2">Virion</location>
    </subcellularLocation>
</comment>
<dbReference type="InterPro" id="IPR001676">
    <property type="entry name" value="Picornavirus_capsid"/>
</dbReference>
<evidence type="ECO:0000256" key="16">
    <source>
        <dbReference type="ARBA" id="ARBA00022844"/>
    </source>
</evidence>
<reference evidence="23" key="2">
    <citation type="submission" date="2018-02" db="EMBL/GenBank/DDBJ databases">
        <authorList>
            <person name="Anderson D."/>
            <person name="Durr P."/>
        </authorList>
    </citation>
    <scope>NUCLEOTIDE SEQUENCE</scope>
    <source>
        <strain evidence="23">QLD-8</strain>
    </source>
</reference>
<keyword evidence="7" id="KW-0167">Capsid protein</keyword>
<dbReference type="GO" id="GO:0003724">
    <property type="term" value="F:RNA helicase activity"/>
    <property type="evidence" value="ECO:0007669"/>
    <property type="project" value="InterPro"/>
</dbReference>
<reference evidence="23" key="1">
    <citation type="journal article" date="2018" name="J. Gen. Virol.">
        <title>Metagenomic analysis of Varroa-free Australian honey bees (Apis mellifera) shows a diverse Picornavirales virome.</title>
        <authorList>
            <person name="Roberts J.M."/>
            <person name="Anderson D.L."/>
            <person name="Durr P.A."/>
        </authorList>
    </citation>
    <scope>NUCLEOTIDE SEQUENCE</scope>
    <source>
        <strain evidence="23">QLD-8</strain>
    </source>
</reference>
<evidence type="ECO:0000256" key="12">
    <source>
        <dbReference type="ARBA" id="ARBA00022801"/>
    </source>
</evidence>
<dbReference type="GO" id="GO:0019028">
    <property type="term" value="C:viral capsid"/>
    <property type="evidence" value="ECO:0007669"/>
    <property type="project" value="UniProtKB-KW"/>
</dbReference>
<evidence type="ECO:0000256" key="13">
    <source>
        <dbReference type="ARBA" id="ARBA00022806"/>
    </source>
</evidence>
<dbReference type="GO" id="GO:0006508">
    <property type="term" value="P:proteolysis"/>
    <property type="evidence" value="ECO:0007669"/>
    <property type="project" value="UniProtKB-KW"/>
</dbReference>
<dbReference type="Gene3D" id="3.30.70.270">
    <property type="match status" value="1"/>
</dbReference>
<evidence type="ECO:0000256" key="14">
    <source>
        <dbReference type="ARBA" id="ARBA00022807"/>
    </source>
</evidence>
<dbReference type="GO" id="GO:0008234">
    <property type="term" value="F:cysteine-type peptidase activity"/>
    <property type="evidence" value="ECO:0007669"/>
    <property type="project" value="UniProtKB-KW"/>
</dbReference>
<dbReference type="PROSITE" id="PS50507">
    <property type="entry name" value="RDRP_SSRNA_POS"/>
    <property type="match status" value="1"/>
</dbReference>
<dbReference type="InterPro" id="IPR000605">
    <property type="entry name" value="Helicase_SF3_ssDNA/RNA_vir"/>
</dbReference>
<dbReference type="InterPro" id="IPR033703">
    <property type="entry name" value="Rhv-like"/>
</dbReference>
<dbReference type="GO" id="GO:0030430">
    <property type="term" value="C:host cell cytoplasm"/>
    <property type="evidence" value="ECO:0007669"/>
    <property type="project" value="UniProtKB-SubCell"/>
</dbReference>
<keyword evidence="14" id="KW-0788">Thiol protease</keyword>
<evidence type="ECO:0000256" key="1">
    <source>
        <dbReference type="ARBA" id="ARBA00004192"/>
    </source>
</evidence>
<dbReference type="GO" id="GO:0006351">
    <property type="term" value="P:DNA-templated transcription"/>
    <property type="evidence" value="ECO:0007669"/>
    <property type="project" value="InterPro"/>
</dbReference>
<keyword evidence="11" id="KW-0547">Nucleotide-binding</keyword>
<dbReference type="GO" id="GO:0005524">
    <property type="term" value="F:ATP binding"/>
    <property type="evidence" value="ECO:0007669"/>
    <property type="project" value="UniProtKB-KW"/>
</dbReference>
<dbReference type="SUPFAM" id="SSF88633">
    <property type="entry name" value="Positive stranded ssRNA viruses"/>
    <property type="match status" value="3"/>
</dbReference>
<dbReference type="InterPro" id="IPR004004">
    <property type="entry name" value="Helic/Pol/Pept_Calicivir-typ"/>
</dbReference>
<dbReference type="SUPFAM" id="SSF50494">
    <property type="entry name" value="Trypsin-like serine proteases"/>
    <property type="match status" value="1"/>
</dbReference>
<dbReference type="Pfam" id="PF00910">
    <property type="entry name" value="RNA_helicase"/>
    <property type="match status" value="1"/>
</dbReference>
<dbReference type="InterPro" id="IPR029053">
    <property type="entry name" value="Viral_coat"/>
</dbReference>
<name>A0A2U8JQ84_9VIRU</name>
<dbReference type="InterPro" id="IPR009003">
    <property type="entry name" value="Peptidase_S1_PA"/>
</dbReference>
<dbReference type="GO" id="GO:0039694">
    <property type="term" value="P:viral RNA genome replication"/>
    <property type="evidence" value="ECO:0007669"/>
    <property type="project" value="InterPro"/>
</dbReference>
<feature type="transmembrane region" description="Helical" evidence="20">
    <location>
        <begin position="533"/>
        <end position="552"/>
    </location>
</feature>
<feature type="domain" description="SF3 helicase" evidence="22">
    <location>
        <begin position="631"/>
        <end position="802"/>
    </location>
</feature>
<keyword evidence="15" id="KW-0067">ATP-binding</keyword>
<evidence type="ECO:0000256" key="5">
    <source>
        <dbReference type="ARBA" id="ARBA00022520"/>
    </source>
</evidence>
<organism evidence="23">
    <name type="scientific">Bundaberg bee virus 7</name>
    <dbReference type="NCBI Taxonomy" id="2201290"/>
    <lineage>
        <taxon>Viruses</taxon>
        <taxon>Riboviria</taxon>
        <taxon>Orthornavirae</taxon>
        <taxon>Pisuviricota</taxon>
        <taxon>Pisoniviricetes</taxon>
        <taxon>Picornavirales</taxon>
    </lineage>
</organism>
<dbReference type="InterPro" id="IPR043502">
    <property type="entry name" value="DNA/RNA_pol_sf"/>
</dbReference>
<evidence type="ECO:0000256" key="11">
    <source>
        <dbReference type="ARBA" id="ARBA00022741"/>
    </source>
</evidence>
<evidence type="ECO:0000256" key="20">
    <source>
        <dbReference type="SAM" id="Phobius"/>
    </source>
</evidence>
<keyword evidence="9" id="KW-0808">Transferase</keyword>
<evidence type="ECO:0000256" key="2">
    <source>
        <dbReference type="ARBA" id="ARBA00004328"/>
    </source>
</evidence>
<feature type="domain" description="RdRp catalytic" evidence="21">
    <location>
        <begin position="1713"/>
        <end position="1837"/>
    </location>
</feature>
<evidence type="ECO:0000256" key="18">
    <source>
        <dbReference type="ARBA" id="ARBA00023200"/>
    </source>
</evidence>
<dbReference type="GO" id="GO:0003968">
    <property type="term" value="F:RNA-directed RNA polymerase activity"/>
    <property type="evidence" value="ECO:0007669"/>
    <property type="project" value="UniProtKB-KW"/>
</dbReference>
<evidence type="ECO:0000313" key="23">
    <source>
        <dbReference type="EMBL" id="AWK77858.1"/>
    </source>
</evidence>
<dbReference type="GO" id="GO:0005198">
    <property type="term" value="F:structural molecule activity"/>
    <property type="evidence" value="ECO:0007669"/>
    <property type="project" value="InterPro"/>
</dbReference>
<evidence type="ECO:0000256" key="15">
    <source>
        <dbReference type="ARBA" id="ARBA00022840"/>
    </source>
</evidence>
<evidence type="ECO:0000256" key="9">
    <source>
        <dbReference type="ARBA" id="ARBA00022679"/>
    </source>
</evidence>
<protein>
    <recommendedName>
        <fullName evidence="3">Genome polyprotein</fullName>
    </recommendedName>
</protein>
<feature type="compositionally biased region" description="Low complexity" evidence="19">
    <location>
        <begin position="928"/>
        <end position="940"/>
    </location>
</feature>
<evidence type="ECO:0000256" key="19">
    <source>
        <dbReference type="SAM" id="MobiDB-lite"/>
    </source>
</evidence>
<keyword evidence="10" id="KW-0548">Nucleotidyltransferase</keyword>
<evidence type="ECO:0000256" key="3">
    <source>
        <dbReference type="ARBA" id="ARBA00020107"/>
    </source>
</evidence>
<dbReference type="PROSITE" id="PS51218">
    <property type="entry name" value="SF3_HELICASE_2"/>
    <property type="match status" value="1"/>
</dbReference>
<keyword evidence="5" id="KW-0191">Covalent protein-RNA linkage</keyword>
<evidence type="ECO:0000259" key="21">
    <source>
        <dbReference type="PROSITE" id="PS50507"/>
    </source>
</evidence>
<evidence type="ECO:0000256" key="6">
    <source>
        <dbReference type="ARBA" id="ARBA00022553"/>
    </source>
</evidence>
<dbReference type="Pfam" id="PF00680">
    <property type="entry name" value="RdRP_1"/>
    <property type="match status" value="1"/>
</dbReference>
<keyword evidence="13" id="KW-0347">Helicase</keyword>
<dbReference type="CDD" id="cd23169">
    <property type="entry name" value="ps-ssRNAv-Picornavirales"/>
    <property type="match status" value="1"/>
</dbReference>
<keyword evidence="4" id="KW-0696">RNA-directed RNA polymerase</keyword>
<feature type="region of interest" description="Disordered" evidence="19">
    <location>
        <begin position="2636"/>
        <end position="2659"/>
    </location>
</feature>
<accession>A0A2U8JQ84</accession>
<keyword evidence="6" id="KW-0597">Phosphoprotein</keyword>
<keyword evidence="8" id="KW-0645">Protease</keyword>
<evidence type="ECO:0000256" key="7">
    <source>
        <dbReference type="ARBA" id="ARBA00022561"/>
    </source>
</evidence>
<evidence type="ECO:0000256" key="8">
    <source>
        <dbReference type="ARBA" id="ARBA00022670"/>
    </source>
</evidence>
<keyword evidence="17" id="KW-0693">Viral RNA replication</keyword>
<dbReference type="Gene3D" id="2.60.120.20">
    <property type="match status" value="3"/>
</dbReference>
<keyword evidence="20" id="KW-0812">Transmembrane</keyword>
<dbReference type="SUPFAM" id="SSF56672">
    <property type="entry name" value="DNA/RNA polymerases"/>
    <property type="match status" value="1"/>
</dbReference>
<dbReference type="Pfam" id="PF00073">
    <property type="entry name" value="Rhv"/>
    <property type="match status" value="1"/>
</dbReference>
<dbReference type="InterPro" id="IPR014759">
    <property type="entry name" value="Helicase_SF3_ssRNA_vir"/>
</dbReference>
<sequence length="2891" mass="327146">MLYSQALKKKVEKVEKKVLPEKKIKTLEEEGWIPAPADYFDKKPMWGYMVKKEKKVKTRRPTNPQTSWRSQRVRQLTTGSGGYRSLCGLVTSRPFLCRCSLCYTPPKVNTKPSKPAVATSKKQVRCRPIEIDWDWPMIEKWAPKCMKDVPWTYNERSRWSFRKPRHFVVKREKPDLTADLIDEEIEVVDWDDLDFVLSESGARYHEYDVETDEDLVSEKEEQEPIRLASLRCRHTVDSYRLCPCTLNKVFRYKGRKTWYMSEGDGDVLRMISREIEFLRSRGVPVDVFKNLWPVKLVNILYTEDQYMVPYDENYDMTRYSINVIRKFLGRQPFDFKYNDNFDSQTMLGQGFIDSSKEFIRKIANYLKFEKDIGTTIKNIVRKVTDSIIGFIGMVSDLLARVIDKILGVITNTLLKIFNPSEFIQNALRDAQKNTIIAWVIFIFTMTALSALTVVGVGVIWTILDFMRAKFWPESLQFVDEPLMKYQRDMEMKAHGHGSTESAVVSILSTLAIIFGCTGSRFDGLVKRFSQFCWIFRGATAMTSVATGLLLLFPEAIRSMLLATFGTQEDKDAILVEDWMVRATALHRLKKINKVLTSQQYYDWARELVKEAQLFRNQIKTSVVGNQFVRMLGQLMDVLSILENYRKEKSYRDLPYSIHLAASPGVGKTLISTRILTDITGLDQSDIYTVPVSSEYWDGYHEQKLIIMDEFLIGDATAKLQTGKVYLELISTKCFKPPMASVDDPSIGLKGTTAEPKLVLSVNNDLYARVDGIPDPALFRRRNVVVLAQIAQNYRDKCNGATIDLSKLTEEELQEKSWLTFTLCPAEPQKGEKISGLTYAMFIQHCRDHYDHHQQTCQRIKRDVQGCIEEDKTVQEMFEETLRDIRGIPKERRTIIDCFMSYFSDSDDMKAQGVGQAMNDQADHEERSSTTTTGGASTSFRRTAEMDAVKRRIELISPLKSTYKNQRSANAIIDIFNKVIEKEQWNQGWEDLVIKLYARIDEVDQAIATIPVHGRSRPTSSSDSSATVKDQKDMVAWWDHQNVDPTKLHRHECLCIVDHDKNGRVVYCNRQFTHKHPTSSAHDMACKECKEAGRQHTWNAMSAPLPPHVDTHKAASYPDPQCIDYAYTGEPDEVRNQLQRTWLKIAWDHFRRFGSVPLITFVGCDATLYMFPLGDELGAKIKQCRDTIIFSIALYLLIVGGVYVYNKYVKGEEVADQPVIFAQSDRRVRESSSRVRKIKWNRGNMKAQASNMLTYSLNGGVHWHRAVPVQGMTFMTHSHAVMDILPKAGETCDLQVNWQGKIYHSKLSLEQIVMNEQEDLMFVTMRPCGVPPFKNIVPKFWTREEMEAYRIQPVSVDCSQYNIYAQCSLKHGMTYTFNNTRYHPTVALVYAGTARFGDCGTPIIAAGSANPGRLMGIHIAGGTNEHGLPICMGIPVCQEDIREALEVQDIVDLPSEFQAQGINANLKRTARVPRSEQVFMNVHTKLEPSSLSASLPYPPRKVLPILSKSDPRAEGVDVLDKMVEELADHNPEIEVDETVLGVLEDMKMYYHDNLKFPIGKRELTWEESLQGVPGKLSSLTVKTSAGFPLCKTVKKQGKKELFWFDENGNLKYDKLFKTMVELEEVKILQGEVDHRFLGFMKDELVAPRKIREKRVRLIYCGDVRHNIIWRKYFGFLLSAFNQSWADTPMMIGLNPNSYDMDVMYQRLHEVGQAENLFAGDFKGFDKHYLRFVTEQIYSILMSFAPHVQENIKRVFVEEQIHSPIQIVDKLVWFVAFQASGGLFTTIVNCLTADFYLRYAFKRSMEKAMLTFIYDDEIRTLLMGDDHVVSVSDRVAPYFNPLTVRDALLEIHQVYTSDDKEAELTPDFRKFSEVTFLGCHPVVHHGRWLGALKKEVIEEMLHWTRNGNLTLKQELVTAVEYASAWGEDYYMYIRGLVYNHLIDFCGYKLPSVSWRSMISVVANRSVSGGSKHPMSFIAHGPERSVVQMNSLHSVLSQNRPGIGKDLTSTVLGDASASIEFGTESRILRGEVTWKTSDPVGTAIWSSKLPGDMLTMVTTNTIQNMPFDRFVYYNFDTLTVSVQINASPFQNGLLALYFMPHSDKPTETANITSTNHVLIQPDQSATCDLVIPYRYMKPCLSTTHFNLDVIGTVFLTPISVLKNDNISDVTVSVYLSFQGAKFYIPRPVSVTSYTGRRYTTMGEVVTDTDLEGVSFEAHGGAFSRNTTINNTILGTAPNQTIDASGNSSSDLDFSPEVSIPLPMDNPPLASGAVPVEQAFPGMATSFGVKSTRDLQLMPATLSRQQVAIFDPSETKIETLLGRSCLLTRFLVSEKDPNSTEKLLIDMDSTFSLAAGSGIPINVAILNQFIFWKSDIELTFMSVQTRYHSMRLQLVVAYGALDIDVKDRSASYSSMMNFSQDNYKHVELIPWNSQTEFLRTFEGKNQFLPITNYSLGKIGVFVQNALRAPGGGVSTDVEVLVFIRFLNPKVAVPRPSPLFSWSNEIYGGLEARASEITFAAHVYTTQRDVKKVGGTVIKLTTNTLSDWVAIISCDNFTPLGNPGFYQVKETGKDVQLTYTKQGTSVTLSVVSLNIDVPNGNYMVNLVGTTSTPEFANDGTLTLSKDLHFQRSAMMVAHGASDPLTTEEKTNESVEDGPSDVLTSTTERRSNVACQIEKSLKFEFCVSDVHEVARRYVFCDFRSGDSAVSTLVYLNGVQGYNRTNAVMPYSIWSLLFAGWAGSMKYRFYTLSDTLPAQISYVPYMSDKSPVAPFIFECASAVNVLGGEASTGRLYNFSLPLASEVAYPISKTNYIDVSCPFQSHYSYLMTQTIIAGQAEGGGVISYSYIQDSDLASQVPVVYTAFGDDMRLGIFRPPVVCTFSLTHYHKGVGGVFTE</sequence>
<keyword evidence="20" id="KW-1133">Transmembrane helix</keyword>
<dbReference type="GO" id="GO:0003723">
    <property type="term" value="F:RNA binding"/>
    <property type="evidence" value="ECO:0007669"/>
    <property type="project" value="InterPro"/>
</dbReference>
<feature type="transmembrane region" description="Helical" evidence="20">
    <location>
        <begin position="501"/>
        <end position="521"/>
    </location>
</feature>
<evidence type="ECO:0000256" key="17">
    <source>
        <dbReference type="ARBA" id="ARBA00022953"/>
    </source>
</evidence>
<keyword evidence="18" id="KW-1035">Host cytoplasm</keyword>
<dbReference type="InterPro" id="IPR043128">
    <property type="entry name" value="Rev_trsase/Diguanyl_cyclase"/>
</dbReference>
<dbReference type="CDD" id="cd00205">
    <property type="entry name" value="rhv_like"/>
    <property type="match status" value="2"/>
</dbReference>
<evidence type="ECO:0000259" key="22">
    <source>
        <dbReference type="PROSITE" id="PS51218"/>
    </source>
</evidence>
<feature type="region of interest" description="Disordered" evidence="19">
    <location>
        <begin position="911"/>
        <end position="942"/>
    </location>
</feature>
<proteinExistence type="predicted"/>
<keyword evidence="16" id="KW-0946">Virion</keyword>
<dbReference type="InterPro" id="IPR007094">
    <property type="entry name" value="RNA-dir_pol_PSvirus"/>
</dbReference>
<dbReference type="EMBL" id="MG995703">
    <property type="protein sequence ID" value="AWK77858.1"/>
    <property type="molecule type" value="Genomic_RNA"/>
</dbReference>
<evidence type="ECO:0000256" key="4">
    <source>
        <dbReference type="ARBA" id="ARBA00022484"/>
    </source>
</evidence>
<dbReference type="PRINTS" id="PR00918">
    <property type="entry name" value="CALICVIRUSNS"/>
</dbReference>
<keyword evidence="12" id="KW-0378">Hydrolase</keyword>
<keyword evidence="20" id="KW-0472">Membrane</keyword>